<reference evidence="1 2" key="1">
    <citation type="journal article" date="2014" name="Genome Biol. Evol.">
        <title>The genome of the myxosporean Thelohanellus kitauei shows adaptations to nutrient acquisition within its fish host.</title>
        <authorList>
            <person name="Yang Y."/>
            <person name="Xiong J."/>
            <person name="Zhou Z."/>
            <person name="Huo F."/>
            <person name="Miao W."/>
            <person name="Ran C."/>
            <person name="Liu Y."/>
            <person name="Zhang J."/>
            <person name="Feng J."/>
            <person name="Wang M."/>
            <person name="Wang M."/>
            <person name="Wang L."/>
            <person name="Yao B."/>
        </authorList>
    </citation>
    <scope>NUCLEOTIDE SEQUENCE [LARGE SCALE GENOMIC DNA]</scope>
    <source>
        <strain evidence="1">Wuqing</strain>
    </source>
</reference>
<proteinExistence type="predicted"/>
<keyword evidence="2" id="KW-1185">Reference proteome</keyword>
<gene>
    <name evidence="1" type="ORF">RF11_10565</name>
</gene>
<dbReference type="EMBL" id="JWZT01000387">
    <property type="protein sequence ID" value="KII74490.1"/>
    <property type="molecule type" value="Genomic_DNA"/>
</dbReference>
<name>A0A0C2NDW3_THEKT</name>
<protein>
    <submittedName>
        <fullName evidence="1">Uncharacterized protein</fullName>
    </submittedName>
</protein>
<evidence type="ECO:0000313" key="2">
    <source>
        <dbReference type="Proteomes" id="UP000031668"/>
    </source>
</evidence>
<dbReference type="GO" id="GO:0097367">
    <property type="term" value="F:carbohydrate derivative binding"/>
    <property type="evidence" value="ECO:0007669"/>
    <property type="project" value="InterPro"/>
</dbReference>
<accession>A0A0C2NDW3</accession>
<dbReference type="SUPFAM" id="SSF53697">
    <property type="entry name" value="SIS domain"/>
    <property type="match status" value="1"/>
</dbReference>
<sequence length="114" mass="12831">MSRITKKHTAIKSGLIASRVPHTETCMEASFKIKTLSLINCEGLQSRDLQLSHLDMVNEYFLVIIVITECWPFPKTMNALNQVLGMKAKNMVITDCKSKLGNADALDMVEIQYI</sequence>
<dbReference type="Proteomes" id="UP000031668">
    <property type="component" value="Unassembled WGS sequence"/>
</dbReference>
<comment type="caution">
    <text evidence="1">The sequence shown here is derived from an EMBL/GenBank/DDBJ whole genome shotgun (WGS) entry which is preliminary data.</text>
</comment>
<dbReference type="GO" id="GO:1901135">
    <property type="term" value="P:carbohydrate derivative metabolic process"/>
    <property type="evidence" value="ECO:0007669"/>
    <property type="project" value="InterPro"/>
</dbReference>
<dbReference type="Gene3D" id="3.40.50.10490">
    <property type="entry name" value="Glucose-6-phosphate isomerase like protein, domain 1"/>
    <property type="match status" value="1"/>
</dbReference>
<dbReference type="OrthoDB" id="15235at2759"/>
<organism evidence="1 2">
    <name type="scientific">Thelohanellus kitauei</name>
    <name type="common">Myxosporean</name>
    <dbReference type="NCBI Taxonomy" id="669202"/>
    <lineage>
        <taxon>Eukaryota</taxon>
        <taxon>Metazoa</taxon>
        <taxon>Cnidaria</taxon>
        <taxon>Myxozoa</taxon>
        <taxon>Myxosporea</taxon>
        <taxon>Bivalvulida</taxon>
        <taxon>Platysporina</taxon>
        <taxon>Myxobolidae</taxon>
        <taxon>Thelohanellus</taxon>
    </lineage>
</organism>
<dbReference type="InterPro" id="IPR046348">
    <property type="entry name" value="SIS_dom_sf"/>
</dbReference>
<evidence type="ECO:0000313" key="1">
    <source>
        <dbReference type="EMBL" id="KII74490.1"/>
    </source>
</evidence>
<dbReference type="AlphaFoldDB" id="A0A0C2NDW3"/>